<organism evidence="3 4">
    <name type="scientific">Naegleria fowleri</name>
    <name type="common">Brain eating amoeba</name>
    <dbReference type="NCBI Taxonomy" id="5763"/>
    <lineage>
        <taxon>Eukaryota</taxon>
        <taxon>Discoba</taxon>
        <taxon>Heterolobosea</taxon>
        <taxon>Tetramitia</taxon>
        <taxon>Eutetramitia</taxon>
        <taxon>Vahlkampfiidae</taxon>
        <taxon>Naegleria</taxon>
    </lineage>
</organism>
<dbReference type="Proteomes" id="UP000444721">
    <property type="component" value="Unassembled WGS sequence"/>
</dbReference>
<evidence type="ECO:0008006" key="5">
    <source>
        <dbReference type="Google" id="ProtNLM"/>
    </source>
</evidence>
<dbReference type="GO" id="GO:0016616">
    <property type="term" value="F:oxidoreductase activity, acting on the CH-OH group of donors, NAD or NADP as acceptor"/>
    <property type="evidence" value="ECO:0007669"/>
    <property type="project" value="TreeGrafter"/>
</dbReference>
<dbReference type="Pfam" id="PF00106">
    <property type="entry name" value="adh_short"/>
    <property type="match status" value="1"/>
</dbReference>
<dbReference type="FunFam" id="3.40.50.720:FF:000084">
    <property type="entry name" value="Short-chain dehydrogenase reductase"/>
    <property type="match status" value="1"/>
</dbReference>
<reference evidence="3 4" key="1">
    <citation type="journal article" date="2019" name="Sci. Rep.">
        <title>Nanopore sequencing improves the draft genome of the human pathogenic amoeba Naegleria fowleri.</title>
        <authorList>
            <person name="Liechti N."/>
            <person name="Schurch N."/>
            <person name="Bruggmann R."/>
            <person name="Wittwer M."/>
        </authorList>
    </citation>
    <scope>NUCLEOTIDE SEQUENCE [LARGE SCALE GENOMIC DNA]</scope>
    <source>
        <strain evidence="3 4">ATCC 30894</strain>
    </source>
</reference>
<dbReference type="VEuPathDB" id="AmoebaDB:NF0014890"/>
<comment type="similarity">
    <text evidence="1 2">Belongs to the short-chain dehydrogenases/reductases (SDR) family.</text>
</comment>
<dbReference type="InterPro" id="IPR036291">
    <property type="entry name" value="NAD(P)-bd_dom_sf"/>
</dbReference>
<keyword evidence="4" id="KW-1185">Reference proteome</keyword>
<dbReference type="GeneID" id="68112629"/>
<dbReference type="AlphaFoldDB" id="A0A6A5BED6"/>
<dbReference type="VEuPathDB" id="AmoebaDB:NfTy_066010"/>
<dbReference type="VEuPathDB" id="AmoebaDB:FDP41_005411"/>
<gene>
    <name evidence="3" type="ORF">FDP41_005411</name>
</gene>
<dbReference type="EMBL" id="VFQX01000044">
    <property type="protein sequence ID" value="KAF0975417.1"/>
    <property type="molecule type" value="Genomic_DNA"/>
</dbReference>
<protein>
    <recommendedName>
        <fullName evidence="5">NAD(P)-binding protein</fullName>
    </recommendedName>
</protein>
<dbReference type="Gene3D" id="3.40.50.720">
    <property type="entry name" value="NAD(P)-binding Rossmann-like Domain"/>
    <property type="match status" value="1"/>
</dbReference>
<evidence type="ECO:0000256" key="2">
    <source>
        <dbReference type="RuleBase" id="RU000363"/>
    </source>
</evidence>
<proteinExistence type="inferred from homology"/>
<evidence type="ECO:0000313" key="3">
    <source>
        <dbReference type="EMBL" id="KAF0975417.1"/>
    </source>
</evidence>
<dbReference type="PANTHER" id="PTHR42760">
    <property type="entry name" value="SHORT-CHAIN DEHYDROGENASES/REDUCTASES FAMILY MEMBER"/>
    <property type="match status" value="1"/>
</dbReference>
<dbReference type="CDD" id="cd05233">
    <property type="entry name" value="SDR_c"/>
    <property type="match status" value="1"/>
</dbReference>
<accession>A0A6A5BED6</accession>
<dbReference type="InterPro" id="IPR002347">
    <property type="entry name" value="SDR_fam"/>
</dbReference>
<dbReference type="OMA" id="HPDWYTG"/>
<evidence type="ECO:0000256" key="1">
    <source>
        <dbReference type="ARBA" id="ARBA00006484"/>
    </source>
</evidence>
<dbReference type="InterPro" id="IPR020904">
    <property type="entry name" value="Sc_DH/Rdtase_CS"/>
</dbReference>
<dbReference type="SUPFAM" id="SSF51735">
    <property type="entry name" value="NAD(P)-binding Rossmann-fold domains"/>
    <property type="match status" value="1"/>
</dbReference>
<dbReference type="PROSITE" id="PS00061">
    <property type="entry name" value="ADH_SHORT"/>
    <property type="match status" value="1"/>
</dbReference>
<name>A0A6A5BED6_NAEFO</name>
<evidence type="ECO:0000313" key="4">
    <source>
        <dbReference type="Proteomes" id="UP000444721"/>
    </source>
</evidence>
<dbReference type="RefSeq" id="XP_044560130.1">
    <property type="nucleotide sequence ID" value="XM_044708933.1"/>
</dbReference>
<dbReference type="PRINTS" id="PR00081">
    <property type="entry name" value="GDHRDH"/>
</dbReference>
<dbReference type="PRINTS" id="PR00080">
    <property type="entry name" value="SDRFAMILY"/>
</dbReference>
<sequence length="310" mass="33923">MKTLLIPKQQQHSSLHSEFANKVVYVSGGSSGIGFATSLLFAQHGARVVFTARDFHPDWYTGAQAEMRINSDAKVIQSGGKAIFVKCNVSNYTEVREVIFGKIDRMFGRLDIAVNNAGIGGPFGNLVDLDSKYFHSVHDPLLNNAYGVLYQMKAQLDYWRSKKDNSTTKSIVNLTSYNGLRACAGCSMYSASKHAIIGFTQSVALEHVKATPEMPRIRVNAVAPGLIDTPLTRNQAKTLYEGIETWVGPLITETNPLWLKMKAEVEKELAGGVLGRPEEMAHVILYLSSEERASYVSGTVVSADNGDSAK</sequence>
<dbReference type="OrthoDB" id="47007at2759"/>
<comment type="caution">
    <text evidence="3">The sequence shown here is derived from an EMBL/GenBank/DDBJ whole genome shotgun (WGS) entry which is preliminary data.</text>
</comment>